<comment type="caution">
    <text evidence="3">The sequence shown here is derived from an EMBL/GenBank/DDBJ whole genome shotgun (WGS) entry which is preliminary data.</text>
</comment>
<sequence length="258" mass="27141">MSTLTGKVAVISGSSLGLGAAIARELFSRGASVVINYPFPSQKINADNVLRGLHGTARSIVVEADLSTSEGPQLLADAAAKAFGKIDILVNSAGINRPLALDDPDSAAVEKVWHDVMSLNARGTFFLTRAVLNHLTPTNSRIVNIGSAVSHSPAPETSIYAGSKSLVESYTKFWATELPRRYGCTVNGVAPGPTGTDTFYAAPKEVRESLQSVINATPVGARVGTPEEVAWLVAELCEERAGWINGAYIPITGGSIMF</sequence>
<evidence type="ECO:0000256" key="2">
    <source>
        <dbReference type="ARBA" id="ARBA00023002"/>
    </source>
</evidence>
<reference evidence="3 4" key="1">
    <citation type="journal article" date="2024" name="IMA Fungus">
        <title>IMA Genome - F19 : A genome assembly and annotation guide to empower mycologists, including annotated draft genome sequences of Ceratocystis pirilliformis, Diaporthe australafricana, Fusarium ophioides, Paecilomyces lecythidis, and Sporothrix stenoceras.</title>
        <authorList>
            <person name="Aylward J."/>
            <person name="Wilson A.M."/>
            <person name="Visagie C.M."/>
            <person name="Spraker J."/>
            <person name="Barnes I."/>
            <person name="Buitendag C."/>
            <person name="Ceriani C."/>
            <person name="Del Mar Angel L."/>
            <person name="du Plessis D."/>
            <person name="Fuchs T."/>
            <person name="Gasser K."/>
            <person name="Kramer D."/>
            <person name="Li W."/>
            <person name="Munsamy K."/>
            <person name="Piso A."/>
            <person name="Price J.L."/>
            <person name="Sonnekus B."/>
            <person name="Thomas C."/>
            <person name="van der Nest A."/>
            <person name="van Dijk A."/>
            <person name="van Heerden A."/>
            <person name="van Vuuren N."/>
            <person name="Yilmaz N."/>
            <person name="Duong T.A."/>
            <person name="van der Merwe N.A."/>
            <person name="Wingfield M.J."/>
            <person name="Wingfield B.D."/>
        </authorList>
    </citation>
    <scope>NUCLEOTIDE SEQUENCE [LARGE SCALE GENOMIC DNA]</scope>
    <source>
        <strain evidence="3 4">CMW 18167</strain>
    </source>
</reference>
<dbReference type="PRINTS" id="PR00081">
    <property type="entry name" value="GDHRDH"/>
</dbReference>
<keyword evidence="2" id="KW-0560">Oxidoreductase</keyword>
<dbReference type="Pfam" id="PF13561">
    <property type="entry name" value="adh_short_C2"/>
    <property type="match status" value="1"/>
</dbReference>
<dbReference type="PRINTS" id="PR00080">
    <property type="entry name" value="SDRFAMILY"/>
</dbReference>
<accession>A0ABR3WLN2</accession>
<gene>
    <name evidence="3" type="ORF">Plec18167_009734</name>
</gene>
<protein>
    <submittedName>
        <fullName evidence="3">Uncharacterized protein</fullName>
    </submittedName>
</protein>
<dbReference type="SUPFAM" id="SSF51735">
    <property type="entry name" value="NAD(P)-binding Rossmann-fold domains"/>
    <property type="match status" value="1"/>
</dbReference>
<name>A0ABR3WLN2_9EURO</name>
<dbReference type="EMBL" id="JAVDPF010000090">
    <property type="protein sequence ID" value="KAL1864387.1"/>
    <property type="molecule type" value="Genomic_DNA"/>
</dbReference>
<organism evidence="3 4">
    <name type="scientific">Paecilomyces lecythidis</name>
    <dbReference type="NCBI Taxonomy" id="3004212"/>
    <lineage>
        <taxon>Eukaryota</taxon>
        <taxon>Fungi</taxon>
        <taxon>Dikarya</taxon>
        <taxon>Ascomycota</taxon>
        <taxon>Pezizomycotina</taxon>
        <taxon>Eurotiomycetes</taxon>
        <taxon>Eurotiomycetidae</taxon>
        <taxon>Eurotiales</taxon>
        <taxon>Thermoascaceae</taxon>
        <taxon>Paecilomyces</taxon>
    </lineage>
</organism>
<keyword evidence="4" id="KW-1185">Reference proteome</keyword>
<evidence type="ECO:0000313" key="4">
    <source>
        <dbReference type="Proteomes" id="UP001583193"/>
    </source>
</evidence>
<proteinExistence type="inferred from homology"/>
<comment type="similarity">
    <text evidence="1">Belongs to the short-chain dehydrogenases/reductases (SDR) family.</text>
</comment>
<dbReference type="InterPro" id="IPR036291">
    <property type="entry name" value="NAD(P)-bd_dom_sf"/>
</dbReference>
<dbReference type="Proteomes" id="UP001583193">
    <property type="component" value="Unassembled WGS sequence"/>
</dbReference>
<dbReference type="PANTHER" id="PTHR48107:SF7">
    <property type="entry name" value="RE15974P"/>
    <property type="match status" value="1"/>
</dbReference>
<dbReference type="Gene3D" id="3.40.50.720">
    <property type="entry name" value="NAD(P)-binding Rossmann-like Domain"/>
    <property type="match status" value="1"/>
</dbReference>
<dbReference type="PANTHER" id="PTHR48107">
    <property type="entry name" value="NADPH-DEPENDENT ALDEHYDE REDUCTASE-LIKE PROTEIN, CHLOROPLASTIC-RELATED"/>
    <property type="match status" value="1"/>
</dbReference>
<evidence type="ECO:0000256" key="1">
    <source>
        <dbReference type="ARBA" id="ARBA00006484"/>
    </source>
</evidence>
<dbReference type="InterPro" id="IPR002347">
    <property type="entry name" value="SDR_fam"/>
</dbReference>
<evidence type="ECO:0000313" key="3">
    <source>
        <dbReference type="EMBL" id="KAL1864387.1"/>
    </source>
</evidence>